<comment type="caution">
    <text evidence="1">The sequence shown here is derived from an EMBL/GenBank/DDBJ whole genome shotgun (WGS) entry which is preliminary data.</text>
</comment>
<evidence type="ECO:0000313" key="2">
    <source>
        <dbReference type="Proteomes" id="UP001601059"/>
    </source>
</evidence>
<dbReference type="EMBL" id="JBIACK010000002">
    <property type="protein sequence ID" value="MFE8700399.1"/>
    <property type="molecule type" value="Genomic_DNA"/>
</dbReference>
<proteinExistence type="predicted"/>
<name>A0ABW6K8B2_9BACI</name>
<dbReference type="RefSeq" id="WP_389359528.1">
    <property type="nucleotide sequence ID" value="NZ_JBIACK010000002.1"/>
</dbReference>
<sequence>MRNKIQVKSASISDNKEFLLYIGEEVTLDGLNPSGTMLVDSDQCSFIYLAENEDEDYTYIILDEAIWGEIKTSLENPEMKAYIAHKDGKKLELIHFQEELLYLIENIKGNSNYGDEMVGKVEATF</sequence>
<protein>
    <submittedName>
        <fullName evidence="1">Uncharacterized protein</fullName>
    </submittedName>
</protein>
<dbReference type="Pfam" id="PF19785">
    <property type="entry name" value="UPF0738"/>
    <property type="match status" value="1"/>
</dbReference>
<dbReference type="Proteomes" id="UP001601059">
    <property type="component" value="Unassembled WGS sequence"/>
</dbReference>
<dbReference type="InterPro" id="IPR020908">
    <property type="entry name" value="UPF0738"/>
</dbReference>
<organism evidence="1 2">
    <name type="scientific">Cytobacillus spartinae</name>
    <dbReference type="NCBI Taxonomy" id="3299023"/>
    <lineage>
        <taxon>Bacteria</taxon>
        <taxon>Bacillati</taxon>
        <taxon>Bacillota</taxon>
        <taxon>Bacilli</taxon>
        <taxon>Bacillales</taxon>
        <taxon>Bacillaceae</taxon>
        <taxon>Cytobacillus</taxon>
    </lineage>
</organism>
<gene>
    <name evidence="1" type="ORF">ACFYKX_07230</name>
</gene>
<accession>A0ABW6K8B2</accession>
<keyword evidence="2" id="KW-1185">Reference proteome</keyword>
<reference evidence="1 2" key="1">
    <citation type="submission" date="2024-08" db="EMBL/GenBank/DDBJ databases">
        <title>Two novel Cytobacillus novel species.</title>
        <authorList>
            <person name="Liu G."/>
        </authorList>
    </citation>
    <scope>NUCLEOTIDE SEQUENCE [LARGE SCALE GENOMIC DNA]</scope>
    <source>
        <strain evidence="1 2">FJAT-54145</strain>
    </source>
</reference>
<evidence type="ECO:0000313" key="1">
    <source>
        <dbReference type="EMBL" id="MFE8700399.1"/>
    </source>
</evidence>